<sequence length="106" mass="11745">MKVLNILSAALLAAVLPVAIAGPMPAYETDDIEQTPNKRFVAIPNLVPRGCSGGPRKLCWLEVCLDLFISVRRTRDSAPSRFPRILDKYVKKQADGQVESFYTHST</sequence>
<evidence type="ECO:0000313" key="3">
    <source>
        <dbReference type="Proteomes" id="UP000002035"/>
    </source>
</evidence>
<proteinExistence type="predicted"/>
<dbReference type="VEuPathDB" id="FungiDB:MCYG_05461"/>
<dbReference type="HOGENOM" id="CLU_2222629_0_0_1"/>
<dbReference type="EMBL" id="DS995705">
    <property type="protein sequence ID" value="EEQ32642.1"/>
    <property type="molecule type" value="Genomic_DNA"/>
</dbReference>
<dbReference type="AlphaFoldDB" id="C5FRY9"/>
<feature type="chain" id="PRO_5002951757" evidence="1">
    <location>
        <begin position="22"/>
        <end position="106"/>
    </location>
</feature>
<evidence type="ECO:0000313" key="2">
    <source>
        <dbReference type="EMBL" id="EEQ32642.1"/>
    </source>
</evidence>
<accession>C5FRY9</accession>
<dbReference type="Proteomes" id="UP000002035">
    <property type="component" value="Unassembled WGS sequence"/>
</dbReference>
<keyword evidence="3" id="KW-1185">Reference proteome</keyword>
<gene>
    <name evidence="2" type="ORF">MCYG_05461</name>
</gene>
<evidence type="ECO:0000256" key="1">
    <source>
        <dbReference type="SAM" id="SignalP"/>
    </source>
</evidence>
<protein>
    <submittedName>
        <fullName evidence="2">Uncharacterized protein</fullName>
    </submittedName>
</protein>
<organism evidence="2 3">
    <name type="scientific">Arthroderma otae (strain ATCC MYA-4605 / CBS 113480)</name>
    <name type="common">Microsporum canis</name>
    <dbReference type="NCBI Taxonomy" id="554155"/>
    <lineage>
        <taxon>Eukaryota</taxon>
        <taxon>Fungi</taxon>
        <taxon>Dikarya</taxon>
        <taxon>Ascomycota</taxon>
        <taxon>Pezizomycotina</taxon>
        <taxon>Eurotiomycetes</taxon>
        <taxon>Eurotiomycetidae</taxon>
        <taxon>Onygenales</taxon>
        <taxon>Arthrodermataceae</taxon>
        <taxon>Microsporum</taxon>
    </lineage>
</organism>
<dbReference type="GeneID" id="9224278"/>
<name>C5FRY9_ARTOC</name>
<keyword evidence="1" id="KW-0732">Signal</keyword>
<feature type="signal peptide" evidence="1">
    <location>
        <begin position="1"/>
        <end position="21"/>
    </location>
</feature>
<reference evidence="3" key="1">
    <citation type="journal article" date="2012" name="MBio">
        <title>Comparative genome analysis of Trichophyton rubrum and related dermatophytes reveals candidate genes involved in infection.</title>
        <authorList>
            <person name="Martinez D.A."/>
            <person name="Oliver B.G."/>
            <person name="Graeser Y."/>
            <person name="Goldberg J.M."/>
            <person name="Li W."/>
            <person name="Martinez-Rossi N.M."/>
            <person name="Monod M."/>
            <person name="Shelest E."/>
            <person name="Barton R.C."/>
            <person name="Birch E."/>
            <person name="Brakhage A.A."/>
            <person name="Chen Z."/>
            <person name="Gurr S.J."/>
            <person name="Heiman D."/>
            <person name="Heitman J."/>
            <person name="Kosti I."/>
            <person name="Rossi A."/>
            <person name="Saif S."/>
            <person name="Samalova M."/>
            <person name="Saunders C.W."/>
            <person name="Shea T."/>
            <person name="Summerbell R.C."/>
            <person name="Xu J."/>
            <person name="Young S."/>
            <person name="Zeng Q."/>
            <person name="Birren B.W."/>
            <person name="Cuomo C.A."/>
            <person name="White T.C."/>
        </authorList>
    </citation>
    <scope>NUCLEOTIDE SEQUENCE [LARGE SCALE GENOMIC DNA]</scope>
    <source>
        <strain evidence="3">ATCC MYA-4605 / CBS 113480</strain>
    </source>
</reference>
<dbReference type="RefSeq" id="XP_002845592.1">
    <property type="nucleotide sequence ID" value="XM_002845546.1"/>
</dbReference>